<reference evidence="7 8" key="1">
    <citation type="submission" date="2018-02" db="EMBL/GenBank/DDBJ databases">
        <title>The genomes of Aspergillus section Nigri reveals drivers in fungal speciation.</title>
        <authorList>
            <consortium name="DOE Joint Genome Institute"/>
            <person name="Vesth T.C."/>
            <person name="Nybo J."/>
            <person name="Theobald S."/>
            <person name="Brandl J."/>
            <person name="Frisvad J.C."/>
            <person name="Nielsen K.F."/>
            <person name="Lyhne E.K."/>
            <person name="Kogle M.E."/>
            <person name="Kuo A."/>
            <person name="Riley R."/>
            <person name="Clum A."/>
            <person name="Nolan M."/>
            <person name="Lipzen A."/>
            <person name="Salamov A."/>
            <person name="Henrissat B."/>
            <person name="Wiebenga A."/>
            <person name="De vries R.P."/>
            <person name="Grigoriev I.V."/>
            <person name="Mortensen U.H."/>
            <person name="Andersen M.R."/>
            <person name="Baker S.E."/>
        </authorList>
    </citation>
    <scope>NUCLEOTIDE SEQUENCE [LARGE SCALE GENOMIC DNA]</scope>
    <source>
        <strain evidence="7 8">CBS 707.79</strain>
    </source>
</reference>
<dbReference type="GO" id="GO:0022857">
    <property type="term" value="F:transmembrane transporter activity"/>
    <property type="evidence" value="ECO:0007669"/>
    <property type="project" value="InterPro"/>
</dbReference>
<dbReference type="PANTHER" id="PTHR45649">
    <property type="entry name" value="AMINO-ACID PERMEASE BAT1"/>
    <property type="match status" value="1"/>
</dbReference>
<dbReference type="Gene3D" id="1.20.1740.10">
    <property type="entry name" value="Amino acid/polyamine transporter I"/>
    <property type="match status" value="1"/>
</dbReference>
<evidence type="ECO:0000256" key="5">
    <source>
        <dbReference type="ARBA" id="ARBA00023136"/>
    </source>
</evidence>
<evidence type="ECO:0000256" key="4">
    <source>
        <dbReference type="ARBA" id="ARBA00022989"/>
    </source>
</evidence>
<feature type="transmembrane region" description="Helical" evidence="6">
    <location>
        <begin position="450"/>
        <end position="470"/>
    </location>
</feature>
<evidence type="ECO:0000256" key="2">
    <source>
        <dbReference type="ARBA" id="ARBA00022448"/>
    </source>
</evidence>
<dbReference type="AlphaFoldDB" id="A0A319E096"/>
<gene>
    <name evidence="7" type="ORF">BO71DRAFT_430539</name>
</gene>
<dbReference type="EMBL" id="KZ825883">
    <property type="protein sequence ID" value="PYH93898.1"/>
    <property type="molecule type" value="Genomic_DNA"/>
</dbReference>
<sequence length="518" mass="56147">MASEDTSTPNAELPRQFSLFSAIALGFSITNSWLGYSGTLATPLTMGGSPTAFFGLIVASVASCFITAGFAELASAFPNNGGPYHYAFMVSGEKHRAPVAFVVGSLSVIAWSFGTASTAIICAQMTDRLVTIYHPGYTEAAWHTYLIYLAFVILTTTVVCALPRAIPRLEIVIFLCSFFGFVVSLVTVLTVQDHKQSAHSVFVDYENHTGWNDGTAFMIGTATCMYAYLAIDGATHIAEEVTDPSRNIPRAVGLTVLSGILTAIPWTIALLFCTTDHQAVASSPIPIYTVYLQATSSPPTATFFTAWMIFLFTGALLSNLVTTGRLAYAFAQSGGLPFSPFFAKTTNGMPMNATIGASTFIALYGLIYIGSTTAFNSFISMCILSLNVTYAIPQGIALFRGRENVLPKRSFTMGKYLGGFCNAFSVLWVSLITVLFCLPLSIPATAQDMNYVSVIITGFLALILAAWWGWKRQTFCEPRIKLEGPALSRDIEKVSTRGSDDSNRVKRIPRSEWVYCDE</sequence>
<comment type="subcellular location">
    <subcellularLocation>
        <location evidence="1">Membrane</location>
        <topology evidence="1">Multi-pass membrane protein</topology>
    </subcellularLocation>
</comment>
<dbReference type="VEuPathDB" id="FungiDB:BO71DRAFT_430539"/>
<dbReference type="PANTHER" id="PTHR45649:SF11">
    <property type="entry name" value="TRANSPORTER, PUTATIVE (EUROFUNG)-RELATED"/>
    <property type="match status" value="1"/>
</dbReference>
<dbReference type="GO" id="GO:0016020">
    <property type="term" value="C:membrane"/>
    <property type="evidence" value="ECO:0007669"/>
    <property type="project" value="UniProtKB-SubCell"/>
</dbReference>
<feature type="transmembrane region" description="Helical" evidence="6">
    <location>
        <begin position="98"/>
        <end position="121"/>
    </location>
</feature>
<keyword evidence="4 6" id="KW-1133">Transmembrane helix</keyword>
<evidence type="ECO:0000256" key="3">
    <source>
        <dbReference type="ARBA" id="ARBA00022692"/>
    </source>
</evidence>
<feature type="transmembrane region" description="Helical" evidence="6">
    <location>
        <begin position="169"/>
        <end position="191"/>
    </location>
</feature>
<dbReference type="Proteomes" id="UP000247810">
    <property type="component" value="Unassembled WGS sequence"/>
</dbReference>
<proteinExistence type="predicted"/>
<feature type="transmembrane region" description="Helical" evidence="6">
    <location>
        <begin position="17"/>
        <end position="34"/>
    </location>
</feature>
<dbReference type="InterPro" id="IPR002293">
    <property type="entry name" value="AA/rel_permease1"/>
</dbReference>
<feature type="transmembrane region" description="Helical" evidence="6">
    <location>
        <begin position="211"/>
        <end position="231"/>
    </location>
</feature>
<evidence type="ECO:0000313" key="8">
    <source>
        <dbReference type="Proteomes" id="UP000247810"/>
    </source>
</evidence>
<feature type="transmembrane region" description="Helical" evidence="6">
    <location>
        <begin position="54"/>
        <end position="77"/>
    </location>
</feature>
<accession>A0A319E096</accession>
<feature type="transmembrane region" description="Helical" evidence="6">
    <location>
        <begin position="304"/>
        <end position="328"/>
    </location>
</feature>
<name>A0A319E096_9EURO</name>
<keyword evidence="3 6" id="KW-0812">Transmembrane</keyword>
<keyword evidence="5 6" id="KW-0472">Membrane</keyword>
<feature type="transmembrane region" description="Helical" evidence="6">
    <location>
        <begin position="349"/>
        <end position="369"/>
    </location>
</feature>
<dbReference type="STRING" id="1448320.A0A319E096"/>
<protein>
    <submittedName>
        <fullName evidence="7">Amino acid transporter</fullName>
    </submittedName>
</protein>
<keyword evidence="8" id="KW-1185">Reference proteome</keyword>
<keyword evidence="2" id="KW-0813">Transport</keyword>
<evidence type="ECO:0000256" key="6">
    <source>
        <dbReference type="SAM" id="Phobius"/>
    </source>
</evidence>
<dbReference type="Pfam" id="PF13520">
    <property type="entry name" value="AA_permease_2"/>
    <property type="match status" value="1"/>
</dbReference>
<evidence type="ECO:0000256" key="1">
    <source>
        <dbReference type="ARBA" id="ARBA00004141"/>
    </source>
</evidence>
<feature type="transmembrane region" description="Helical" evidence="6">
    <location>
        <begin position="420"/>
        <end position="444"/>
    </location>
</feature>
<feature type="transmembrane region" description="Helical" evidence="6">
    <location>
        <begin position="251"/>
        <end position="272"/>
    </location>
</feature>
<evidence type="ECO:0000313" key="7">
    <source>
        <dbReference type="EMBL" id="PYH93898.1"/>
    </source>
</evidence>
<organism evidence="7 8">
    <name type="scientific">Aspergillus ellipticus CBS 707.79</name>
    <dbReference type="NCBI Taxonomy" id="1448320"/>
    <lineage>
        <taxon>Eukaryota</taxon>
        <taxon>Fungi</taxon>
        <taxon>Dikarya</taxon>
        <taxon>Ascomycota</taxon>
        <taxon>Pezizomycotina</taxon>
        <taxon>Eurotiomycetes</taxon>
        <taxon>Eurotiomycetidae</taxon>
        <taxon>Eurotiales</taxon>
        <taxon>Aspergillaceae</taxon>
        <taxon>Aspergillus</taxon>
        <taxon>Aspergillus subgen. Circumdati</taxon>
    </lineage>
</organism>
<dbReference type="OrthoDB" id="2417308at2759"/>
<feature type="transmembrane region" description="Helical" evidence="6">
    <location>
        <begin position="141"/>
        <end position="162"/>
    </location>
</feature>
<dbReference type="PIRSF" id="PIRSF006060">
    <property type="entry name" value="AA_transporter"/>
    <property type="match status" value="1"/>
</dbReference>
<feature type="transmembrane region" description="Helical" evidence="6">
    <location>
        <begin position="375"/>
        <end position="399"/>
    </location>
</feature>